<dbReference type="InterPro" id="IPR039149">
    <property type="entry name" value="ZNF800"/>
</dbReference>
<gene>
    <name evidence="2" type="ORF">DICVIV_13106</name>
</gene>
<feature type="region of interest" description="Disordered" evidence="1">
    <location>
        <begin position="198"/>
        <end position="268"/>
    </location>
</feature>
<evidence type="ECO:0000256" key="1">
    <source>
        <dbReference type="SAM" id="MobiDB-lite"/>
    </source>
</evidence>
<feature type="compositionally biased region" description="Polar residues" evidence="1">
    <location>
        <begin position="257"/>
        <end position="268"/>
    </location>
</feature>
<keyword evidence="3" id="KW-1185">Reference proteome</keyword>
<name>A0A0D8XBA2_DICVI</name>
<feature type="region of interest" description="Disordered" evidence="1">
    <location>
        <begin position="300"/>
        <end position="320"/>
    </location>
</feature>
<dbReference type="PANTHER" id="PTHR21020">
    <property type="entry name" value="ZINC FINGER PROTEIN 800"/>
    <property type="match status" value="1"/>
</dbReference>
<reference evidence="3" key="2">
    <citation type="journal article" date="2016" name="Sci. Rep.">
        <title>Dictyocaulus viviparus genome, variome and transcriptome elucidate lungworm biology and support future intervention.</title>
        <authorList>
            <person name="McNulty S.N."/>
            <person name="Strube C."/>
            <person name="Rosa B.A."/>
            <person name="Martin J.C."/>
            <person name="Tyagi R."/>
            <person name="Choi Y.J."/>
            <person name="Wang Q."/>
            <person name="Hallsworth Pepin K."/>
            <person name="Zhang X."/>
            <person name="Ozersky P."/>
            <person name="Wilson R.K."/>
            <person name="Sternberg P.W."/>
            <person name="Gasser R.B."/>
            <person name="Mitreva M."/>
        </authorList>
    </citation>
    <scope>NUCLEOTIDE SEQUENCE [LARGE SCALE GENOMIC DNA]</scope>
    <source>
        <strain evidence="3">HannoverDv2000</strain>
    </source>
</reference>
<accession>A0A0D8XBA2</accession>
<evidence type="ECO:0000313" key="3">
    <source>
        <dbReference type="Proteomes" id="UP000053766"/>
    </source>
</evidence>
<evidence type="ECO:0000313" key="2">
    <source>
        <dbReference type="EMBL" id="KJH40929.1"/>
    </source>
</evidence>
<dbReference type="PANTHER" id="PTHR21020:SF0">
    <property type="entry name" value="ZINC FINGER PROTEIN 800"/>
    <property type="match status" value="1"/>
</dbReference>
<protein>
    <submittedName>
        <fullName evidence="2">Uncharacterized protein</fullName>
    </submittedName>
</protein>
<dbReference type="STRING" id="29172.A0A0D8XBA2"/>
<dbReference type="AlphaFoldDB" id="A0A0D8XBA2"/>
<reference evidence="2 3" key="1">
    <citation type="submission" date="2013-11" db="EMBL/GenBank/DDBJ databases">
        <title>Draft genome of the bovine lungworm Dictyocaulus viviparus.</title>
        <authorList>
            <person name="Mitreva M."/>
        </authorList>
    </citation>
    <scope>NUCLEOTIDE SEQUENCE [LARGE SCALE GENOMIC DNA]</scope>
    <source>
        <strain evidence="2 3">HannoverDv2000</strain>
    </source>
</reference>
<organism evidence="2 3">
    <name type="scientific">Dictyocaulus viviparus</name>
    <name type="common">Bovine lungworm</name>
    <dbReference type="NCBI Taxonomy" id="29172"/>
    <lineage>
        <taxon>Eukaryota</taxon>
        <taxon>Metazoa</taxon>
        <taxon>Ecdysozoa</taxon>
        <taxon>Nematoda</taxon>
        <taxon>Chromadorea</taxon>
        <taxon>Rhabditida</taxon>
        <taxon>Rhabditina</taxon>
        <taxon>Rhabditomorpha</taxon>
        <taxon>Strongyloidea</taxon>
        <taxon>Metastrongylidae</taxon>
        <taxon>Dictyocaulus</taxon>
    </lineage>
</organism>
<feature type="compositionally biased region" description="Basic and acidic residues" evidence="1">
    <location>
        <begin position="225"/>
        <end position="238"/>
    </location>
</feature>
<sequence length="397" mass="44928">MSQIRQPGITDLEVYLESCPEEVRQLFERECSIMLECRVCKSIFRSFVNFCSHKRCFCKTEVQGSPNDDHITRKKVSCLRRTNLARHVSRKAEVSEVPVIGENSQAISFVHTLPSARRNVVAVMDSDGKTQVHIPPVNNLSVDVSPDRVLLLQPQSYPSRWEFFYAHINRKHERIKLEHLAYRKKEADEVISKKKVKKTKMAQGATNGVIRSRSLSPDPNALLNNHEKMDDVNSHKGENINASNGNKVEIPNVDGSRPSNDHVQCLDNSNNSADDFLMGEHQSPSQLKCKKTRFSSLLSEEGKDQKQCTNNSRERRKRKIPARYRDNDLSTVGKEEVLVKVKDCCEPPSSLHGMNSEGVMQPTLCANSIQKDVTAVVRFLVSSVTESCREVRANLND</sequence>
<dbReference type="OrthoDB" id="5855530at2759"/>
<dbReference type="EMBL" id="KN716963">
    <property type="protein sequence ID" value="KJH40929.1"/>
    <property type="molecule type" value="Genomic_DNA"/>
</dbReference>
<proteinExistence type="predicted"/>
<dbReference type="Proteomes" id="UP000053766">
    <property type="component" value="Unassembled WGS sequence"/>
</dbReference>